<organism evidence="2">
    <name type="scientific">Arundo donax</name>
    <name type="common">Giant reed</name>
    <name type="synonym">Donax arundinaceus</name>
    <dbReference type="NCBI Taxonomy" id="35708"/>
    <lineage>
        <taxon>Eukaryota</taxon>
        <taxon>Viridiplantae</taxon>
        <taxon>Streptophyta</taxon>
        <taxon>Embryophyta</taxon>
        <taxon>Tracheophyta</taxon>
        <taxon>Spermatophyta</taxon>
        <taxon>Magnoliopsida</taxon>
        <taxon>Liliopsida</taxon>
        <taxon>Poales</taxon>
        <taxon>Poaceae</taxon>
        <taxon>PACMAD clade</taxon>
        <taxon>Arundinoideae</taxon>
        <taxon>Arundineae</taxon>
        <taxon>Arundo</taxon>
    </lineage>
</organism>
<dbReference type="EMBL" id="GBRH01216438">
    <property type="protein sequence ID" value="JAD81457.1"/>
    <property type="molecule type" value="Transcribed_RNA"/>
</dbReference>
<feature type="compositionally biased region" description="Polar residues" evidence="1">
    <location>
        <begin position="94"/>
        <end position="103"/>
    </location>
</feature>
<reference evidence="2" key="1">
    <citation type="submission" date="2014-09" db="EMBL/GenBank/DDBJ databases">
        <authorList>
            <person name="Magalhaes I.L.F."/>
            <person name="Oliveira U."/>
            <person name="Santos F.R."/>
            <person name="Vidigal T.H.D.A."/>
            <person name="Brescovit A.D."/>
            <person name="Santos A.J."/>
        </authorList>
    </citation>
    <scope>NUCLEOTIDE SEQUENCE</scope>
    <source>
        <tissue evidence="2">Shoot tissue taken approximately 20 cm above the soil surface</tissue>
    </source>
</reference>
<accession>A0A0A9DCI4</accession>
<proteinExistence type="predicted"/>
<feature type="region of interest" description="Disordered" evidence="1">
    <location>
        <begin position="77"/>
        <end position="103"/>
    </location>
</feature>
<feature type="compositionally biased region" description="Basic and acidic residues" evidence="1">
    <location>
        <begin position="80"/>
        <end position="90"/>
    </location>
</feature>
<feature type="region of interest" description="Disordered" evidence="1">
    <location>
        <begin position="1"/>
        <end position="49"/>
    </location>
</feature>
<feature type="compositionally biased region" description="Basic and acidic residues" evidence="1">
    <location>
        <begin position="1"/>
        <end position="12"/>
    </location>
</feature>
<protein>
    <submittedName>
        <fullName evidence="2">Uncharacterized protein</fullName>
    </submittedName>
</protein>
<evidence type="ECO:0000313" key="2">
    <source>
        <dbReference type="EMBL" id="JAD81457.1"/>
    </source>
</evidence>
<evidence type="ECO:0000256" key="1">
    <source>
        <dbReference type="SAM" id="MobiDB-lite"/>
    </source>
</evidence>
<sequence length="103" mass="10975">MVRSMQDGEPKSKAYAPPIAGIRQGGEARNHLPGEALAQRDPQALAVSGDRQHQFATAAVRSMAAWVASVSRGWAAAAERSGRTGREKSCHFGLSSSFDQPLK</sequence>
<dbReference type="AlphaFoldDB" id="A0A0A9DCI4"/>
<name>A0A0A9DCI4_ARUDO</name>
<reference evidence="2" key="2">
    <citation type="journal article" date="2015" name="Data Brief">
        <title>Shoot transcriptome of the giant reed, Arundo donax.</title>
        <authorList>
            <person name="Barrero R.A."/>
            <person name="Guerrero F.D."/>
            <person name="Moolhuijzen P."/>
            <person name="Goolsby J.A."/>
            <person name="Tidwell J."/>
            <person name="Bellgard S.E."/>
            <person name="Bellgard M.I."/>
        </authorList>
    </citation>
    <scope>NUCLEOTIDE SEQUENCE</scope>
    <source>
        <tissue evidence="2">Shoot tissue taken approximately 20 cm above the soil surface</tissue>
    </source>
</reference>